<proteinExistence type="predicted"/>
<feature type="region of interest" description="Disordered" evidence="2">
    <location>
        <begin position="291"/>
        <end position="313"/>
    </location>
</feature>
<dbReference type="InterPro" id="IPR011250">
    <property type="entry name" value="OMP/PagP_B-barrel"/>
</dbReference>
<dbReference type="Pfam" id="PF00691">
    <property type="entry name" value="OmpA"/>
    <property type="match status" value="1"/>
</dbReference>
<evidence type="ECO:0000256" key="1">
    <source>
        <dbReference type="PROSITE-ProRule" id="PRU00473"/>
    </source>
</evidence>
<comment type="caution">
    <text evidence="4">The sequence shown here is derived from an EMBL/GenBank/DDBJ whole genome shotgun (WGS) entry which is preliminary data.</text>
</comment>
<dbReference type="GO" id="GO:0016020">
    <property type="term" value="C:membrane"/>
    <property type="evidence" value="ECO:0007669"/>
    <property type="project" value="UniProtKB-UniRule"/>
</dbReference>
<name>A0A512B5C3_9BACT</name>
<keyword evidence="1" id="KW-0472">Membrane</keyword>
<feature type="domain" description="OmpA-like" evidence="3">
    <location>
        <begin position="446"/>
        <end position="556"/>
    </location>
</feature>
<gene>
    <name evidence="4" type="ORF">AAE02nite_48370</name>
</gene>
<evidence type="ECO:0000313" key="4">
    <source>
        <dbReference type="EMBL" id="GEO07173.1"/>
    </source>
</evidence>
<evidence type="ECO:0000313" key="5">
    <source>
        <dbReference type="Proteomes" id="UP000321532"/>
    </source>
</evidence>
<evidence type="ECO:0000259" key="3">
    <source>
        <dbReference type="PROSITE" id="PS51123"/>
    </source>
</evidence>
<dbReference type="Gene3D" id="3.30.1330.60">
    <property type="entry name" value="OmpA-like domain"/>
    <property type="match status" value="1"/>
</dbReference>
<dbReference type="SUPFAM" id="SSF56925">
    <property type="entry name" value="OMPA-like"/>
    <property type="match status" value="1"/>
</dbReference>
<accession>A0A512B5C3</accession>
<dbReference type="SUPFAM" id="SSF103088">
    <property type="entry name" value="OmpA-like"/>
    <property type="match status" value="1"/>
</dbReference>
<dbReference type="InterPro" id="IPR050330">
    <property type="entry name" value="Bact_OuterMem_StrucFunc"/>
</dbReference>
<dbReference type="InterPro" id="IPR006665">
    <property type="entry name" value="OmpA-like"/>
</dbReference>
<reference evidence="4 5" key="1">
    <citation type="submission" date="2019-07" db="EMBL/GenBank/DDBJ databases">
        <title>Whole genome shotgun sequence of Adhaeribacter aerolatus NBRC 106133.</title>
        <authorList>
            <person name="Hosoyama A."/>
            <person name="Uohara A."/>
            <person name="Ohji S."/>
            <person name="Ichikawa N."/>
        </authorList>
    </citation>
    <scope>NUCLEOTIDE SEQUENCE [LARGE SCALE GENOMIC DNA]</scope>
    <source>
        <strain evidence="4 5">NBRC 106133</strain>
    </source>
</reference>
<sequence length="556" mass="62786">MAQHNLYNWQLKGYTGTAHYYNPDKRTSDYFKLDNSLWYQLEMSRNLGNSFGLAVSGSFGKIRGQRPQGGTFITEARMTSARLYFYTDNGWLLKPSAFVSPYFFGGYGISTLTINDNGASDERKYIAVLPFGMGLKFRLAERWQLDLQTEAVYNTKSHLNATEGEQNKYNNSFLHTGLSLAYSFGFKPSSFKASRFYTSFQDPLNQASSARLTPVVSPVDSLVNPKLIILPKSLVVAEQHKGESTDELRSRRVAIQSSDATSTSNGSRTIIQQNPVRPDILRTATGQKTAKARETAETEFNPGRTQVASPTRETIRLTEQSRISEMPKTIADSTSEPTSNVYENDRFSQHTVKLIEKDRKELERADKENEQLGYTRDSLHNLSVQDTLLVKQINPSDSVFNALDDKTLRYRQQQATLNDSILQRLAFYQNELRRLEASKSVTPAAIPNVKSSFDTNVFFKINSYEVPSQSFNELLSLAAQLKANPEQKLQLTGYADQTGKPQDNFVLSRKRVEKVADFFQGQGIAKERILLQYFGEVNSDEALNSLNRKVVLKTID</sequence>
<dbReference type="CDD" id="cd07185">
    <property type="entry name" value="OmpA_C-like"/>
    <property type="match status" value="1"/>
</dbReference>
<dbReference type="Gene3D" id="2.40.160.20">
    <property type="match status" value="1"/>
</dbReference>
<dbReference type="PANTHER" id="PTHR30329:SF21">
    <property type="entry name" value="LIPOPROTEIN YIAD-RELATED"/>
    <property type="match status" value="1"/>
</dbReference>
<dbReference type="AlphaFoldDB" id="A0A512B5C3"/>
<dbReference type="InterPro" id="IPR036737">
    <property type="entry name" value="OmpA-like_sf"/>
</dbReference>
<keyword evidence="5" id="KW-1185">Reference proteome</keyword>
<protein>
    <recommendedName>
        <fullName evidence="3">OmpA-like domain-containing protein</fullName>
    </recommendedName>
</protein>
<dbReference type="EMBL" id="BJYS01000052">
    <property type="protein sequence ID" value="GEO07173.1"/>
    <property type="molecule type" value="Genomic_DNA"/>
</dbReference>
<feature type="compositionally biased region" description="Polar residues" evidence="2">
    <location>
        <begin position="303"/>
        <end position="313"/>
    </location>
</feature>
<dbReference type="Proteomes" id="UP000321532">
    <property type="component" value="Unassembled WGS sequence"/>
</dbReference>
<organism evidence="4 5">
    <name type="scientific">Adhaeribacter aerolatus</name>
    <dbReference type="NCBI Taxonomy" id="670289"/>
    <lineage>
        <taxon>Bacteria</taxon>
        <taxon>Pseudomonadati</taxon>
        <taxon>Bacteroidota</taxon>
        <taxon>Cytophagia</taxon>
        <taxon>Cytophagales</taxon>
        <taxon>Hymenobacteraceae</taxon>
        <taxon>Adhaeribacter</taxon>
    </lineage>
</organism>
<dbReference type="PROSITE" id="PS51123">
    <property type="entry name" value="OMPA_2"/>
    <property type="match status" value="1"/>
</dbReference>
<dbReference type="PANTHER" id="PTHR30329">
    <property type="entry name" value="STATOR ELEMENT OF FLAGELLAR MOTOR COMPLEX"/>
    <property type="match status" value="1"/>
</dbReference>
<evidence type="ECO:0000256" key="2">
    <source>
        <dbReference type="SAM" id="MobiDB-lite"/>
    </source>
</evidence>